<evidence type="ECO:0000313" key="2">
    <source>
        <dbReference type="Proteomes" id="UP001232148"/>
    </source>
</evidence>
<keyword evidence="2" id="KW-1185">Reference proteome</keyword>
<gene>
    <name evidence="1" type="ORF">LX32DRAFT_68696</name>
</gene>
<comment type="caution">
    <text evidence="1">The sequence shown here is derived from an EMBL/GenBank/DDBJ whole genome shotgun (WGS) entry which is preliminary data.</text>
</comment>
<organism evidence="1 2">
    <name type="scientific">Colletotrichum zoysiae</name>
    <dbReference type="NCBI Taxonomy" id="1216348"/>
    <lineage>
        <taxon>Eukaryota</taxon>
        <taxon>Fungi</taxon>
        <taxon>Dikarya</taxon>
        <taxon>Ascomycota</taxon>
        <taxon>Pezizomycotina</taxon>
        <taxon>Sordariomycetes</taxon>
        <taxon>Hypocreomycetidae</taxon>
        <taxon>Glomerellales</taxon>
        <taxon>Glomerellaceae</taxon>
        <taxon>Colletotrichum</taxon>
        <taxon>Colletotrichum graminicola species complex</taxon>
    </lineage>
</organism>
<sequence>MPTIAPDPWLMVSAIPSWSGRLSSVEPGDGQHVLFQDRARLGPVGCKESVSVARRSLSIPSRLDNVARSILTTPSRRPARLIVIVSEICDKGLPRRFFSKAPSALAYVRTTSSSARVPRRLLRGFRAPLASFVSLCLAWTRRHLDPSALTQPSSLKDVHV</sequence>
<name>A0AAD9HAA1_9PEZI</name>
<dbReference type="Proteomes" id="UP001232148">
    <property type="component" value="Unassembled WGS sequence"/>
</dbReference>
<proteinExistence type="predicted"/>
<evidence type="ECO:0000313" key="1">
    <source>
        <dbReference type="EMBL" id="KAK2025150.1"/>
    </source>
</evidence>
<reference evidence="1" key="1">
    <citation type="submission" date="2021-06" db="EMBL/GenBank/DDBJ databases">
        <title>Comparative genomics, transcriptomics and evolutionary studies reveal genomic signatures of adaptation to plant cell wall in hemibiotrophic fungi.</title>
        <authorList>
            <consortium name="DOE Joint Genome Institute"/>
            <person name="Baroncelli R."/>
            <person name="Diaz J.F."/>
            <person name="Benocci T."/>
            <person name="Peng M."/>
            <person name="Battaglia E."/>
            <person name="Haridas S."/>
            <person name="Andreopoulos W."/>
            <person name="Labutti K."/>
            <person name="Pangilinan J."/>
            <person name="Floch G.L."/>
            <person name="Makela M.R."/>
            <person name="Henrissat B."/>
            <person name="Grigoriev I.V."/>
            <person name="Crouch J.A."/>
            <person name="De Vries R.P."/>
            <person name="Sukno S.A."/>
            <person name="Thon M.R."/>
        </authorList>
    </citation>
    <scope>NUCLEOTIDE SEQUENCE</scope>
    <source>
        <strain evidence="1">MAFF235873</strain>
    </source>
</reference>
<protein>
    <submittedName>
        <fullName evidence="1">Uncharacterized protein</fullName>
    </submittedName>
</protein>
<accession>A0AAD9HAA1</accession>
<dbReference type="AlphaFoldDB" id="A0AAD9HAA1"/>
<dbReference type="EMBL" id="MU842944">
    <property type="protein sequence ID" value="KAK2025150.1"/>
    <property type="molecule type" value="Genomic_DNA"/>
</dbReference>